<dbReference type="OrthoDB" id="9808276at2"/>
<dbReference type="InterPro" id="IPR036291">
    <property type="entry name" value="NAD(P)-bd_dom_sf"/>
</dbReference>
<accession>A0A3S3ZQE2</accession>
<dbReference type="EMBL" id="RZNB01000003">
    <property type="protein sequence ID" value="RWZ51244.1"/>
    <property type="molecule type" value="Genomic_DNA"/>
</dbReference>
<dbReference type="Gene3D" id="3.40.50.720">
    <property type="entry name" value="NAD(P)-binding Rossmann-like Domain"/>
    <property type="match status" value="1"/>
</dbReference>
<dbReference type="AlphaFoldDB" id="A0A3S3ZQE2"/>
<sequence length="198" mass="20985">MNGDYRTALTNVLQALPGPPARTVFVSTTGVFDGWRGGQPITESDLPTGETGRARILLDAETVAVDLLDAIILRPVGIYGPGRDFLIRQTLTATSIDGGRMTNRIHEADLARALEALLTSAAPPPVLHAVDEEPTRLRAVVDHIAARLGVTAPPTADDSAPSGNTFDGSVLLDLLGHLDYPDYRVGYDELVADAHPSA</sequence>
<dbReference type="SUPFAM" id="SSF51735">
    <property type="entry name" value="NAD(P)-binding Rossmann-fold domains"/>
    <property type="match status" value="1"/>
</dbReference>
<comment type="caution">
    <text evidence="1">The sequence shown here is derived from an EMBL/GenBank/DDBJ whole genome shotgun (WGS) entry which is preliminary data.</text>
</comment>
<evidence type="ECO:0000313" key="2">
    <source>
        <dbReference type="Proteomes" id="UP000288547"/>
    </source>
</evidence>
<proteinExistence type="predicted"/>
<evidence type="ECO:0000313" key="1">
    <source>
        <dbReference type="EMBL" id="RWZ51244.1"/>
    </source>
</evidence>
<gene>
    <name evidence="1" type="ORF">ELQ90_10265</name>
</gene>
<reference evidence="1 2" key="1">
    <citation type="submission" date="2018-12" db="EMBL/GenBank/DDBJ databases">
        <authorList>
            <person name="Li F."/>
        </authorList>
    </citation>
    <scope>NUCLEOTIDE SEQUENCE [LARGE SCALE GENOMIC DNA]</scope>
    <source>
        <strain evidence="1 2">11W25H-1</strain>
    </source>
</reference>
<organism evidence="1 2">
    <name type="scientific">Labedella phragmitis</name>
    <dbReference type="NCBI Taxonomy" id="2498849"/>
    <lineage>
        <taxon>Bacteria</taxon>
        <taxon>Bacillati</taxon>
        <taxon>Actinomycetota</taxon>
        <taxon>Actinomycetes</taxon>
        <taxon>Micrococcales</taxon>
        <taxon>Microbacteriaceae</taxon>
        <taxon>Labedella</taxon>
    </lineage>
</organism>
<name>A0A3S3ZQE2_9MICO</name>
<dbReference type="Proteomes" id="UP000288547">
    <property type="component" value="Unassembled WGS sequence"/>
</dbReference>
<keyword evidence="2" id="KW-1185">Reference proteome</keyword>
<evidence type="ECO:0008006" key="3">
    <source>
        <dbReference type="Google" id="ProtNLM"/>
    </source>
</evidence>
<protein>
    <recommendedName>
        <fullName evidence="3">RmlD-like substrate binding domain-containing protein</fullName>
    </recommendedName>
</protein>